<proteinExistence type="predicted"/>
<keyword evidence="2" id="KW-0732">Signal</keyword>
<dbReference type="Proteomes" id="UP000266841">
    <property type="component" value="Unassembled WGS sequence"/>
</dbReference>
<dbReference type="AlphaFoldDB" id="K0T2X1"/>
<reference evidence="3 4" key="1">
    <citation type="journal article" date="2012" name="Genome Biol.">
        <title>Genome and low-iron response of an oceanic diatom adapted to chronic iron limitation.</title>
        <authorList>
            <person name="Lommer M."/>
            <person name="Specht M."/>
            <person name="Roy A.S."/>
            <person name="Kraemer L."/>
            <person name="Andreson R."/>
            <person name="Gutowska M.A."/>
            <person name="Wolf J."/>
            <person name="Bergner S.V."/>
            <person name="Schilhabel M.B."/>
            <person name="Klostermeier U.C."/>
            <person name="Beiko R.G."/>
            <person name="Rosenstiel P."/>
            <person name="Hippler M."/>
            <person name="Laroche J."/>
        </authorList>
    </citation>
    <scope>NUCLEOTIDE SEQUENCE [LARGE SCALE GENOMIC DNA]</scope>
    <source>
        <strain evidence="3 4">CCMP1005</strain>
    </source>
</reference>
<feature type="compositionally biased region" description="Basic and acidic residues" evidence="1">
    <location>
        <begin position="237"/>
        <end position="250"/>
    </location>
</feature>
<evidence type="ECO:0000256" key="1">
    <source>
        <dbReference type="SAM" id="MobiDB-lite"/>
    </source>
</evidence>
<feature type="compositionally biased region" description="Basic residues" evidence="1">
    <location>
        <begin position="111"/>
        <end position="130"/>
    </location>
</feature>
<feature type="compositionally biased region" description="Low complexity" evidence="1">
    <location>
        <begin position="345"/>
        <end position="356"/>
    </location>
</feature>
<feature type="region of interest" description="Disordered" evidence="1">
    <location>
        <begin position="330"/>
        <end position="380"/>
    </location>
</feature>
<evidence type="ECO:0000256" key="2">
    <source>
        <dbReference type="SAM" id="SignalP"/>
    </source>
</evidence>
<feature type="compositionally biased region" description="Basic and acidic residues" evidence="1">
    <location>
        <begin position="334"/>
        <end position="343"/>
    </location>
</feature>
<feature type="compositionally biased region" description="Basic and acidic residues" evidence="1">
    <location>
        <begin position="139"/>
        <end position="148"/>
    </location>
</feature>
<feature type="chain" id="PRO_5003841580" evidence="2">
    <location>
        <begin position="19"/>
        <end position="419"/>
    </location>
</feature>
<dbReference type="EMBL" id="AGNL01012860">
    <property type="protein sequence ID" value="EJK67641.1"/>
    <property type="molecule type" value="Genomic_DNA"/>
</dbReference>
<feature type="signal peptide" evidence="2">
    <location>
        <begin position="1"/>
        <end position="18"/>
    </location>
</feature>
<feature type="compositionally biased region" description="Basic residues" evidence="1">
    <location>
        <begin position="218"/>
        <end position="236"/>
    </location>
</feature>
<evidence type="ECO:0000313" key="4">
    <source>
        <dbReference type="Proteomes" id="UP000266841"/>
    </source>
</evidence>
<feature type="compositionally biased region" description="Basic and acidic residues" evidence="1">
    <location>
        <begin position="358"/>
        <end position="375"/>
    </location>
</feature>
<feature type="compositionally biased region" description="Basic and acidic residues" evidence="1">
    <location>
        <begin position="156"/>
        <end position="186"/>
    </location>
</feature>
<protein>
    <submittedName>
        <fullName evidence="3">Uncharacterized protein</fullName>
    </submittedName>
</protein>
<feature type="compositionally biased region" description="Basic residues" evidence="1">
    <location>
        <begin position="86"/>
        <end position="99"/>
    </location>
</feature>
<feature type="region of interest" description="Disordered" evidence="1">
    <location>
        <begin position="47"/>
        <end position="250"/>
    </location>
</feature>
<accession>K0T2X1</accession>
<organism evidence="3 4">
    <name type="scientific">Thalassiosira oceanica</name>
    <name type="common">Marine diatom</name>
    <dbReference type="NCBI Taxonomy" id="159749"/>
    <lineage>
        <taxon>Eukaryota</taxon>
        <taxon>Sar</taxon>
        <taxon>Stramenopiles</taxon>
        <taxon>Ochrophyta</taxon>
        <taxon>Bacillariophyta</taxon>
        <taxon>Coscinodiscophyceae</taxon>
        <taxon>Thalassiosirophycidae</taxon>
        <taxon>Thalassiosirales</taxon>
        <taxon>Thalassiosiraceae</taxon>
        <taxon>Thalassiosira</taxon>
    </lineage>
</organism>
<name>K0T2X1_THAOC</name>
<gene>
    <name evidence="3" type="ORF">THAOC_11298</name>
</gene>
<keyword evidence="4" id="KW-1185">Reference proteome</keyword>
<sequence>MKIAISAALLASTTIARASVFNNLPTASSSLTAAFVGGGSLIGDNLSGTGDELLPGEGRPPELSHDTSPGRHGAPIRGIRDLQGRLRPRLGLVRRRRPAGVRQAPEDGRGVRHGRARRGLPLPRVRRVLRQRAGGRQGHRGERREPRRALPLQQGLDHDHREGGRGSKGPAREDPVRPRDGLRRPVPDPLAGAGEARRGLQDLGKAQGRGEGAEHRRVELRRRGLQGAHRGRRHGQAGREPDRDQPLPLPEEHHRLLQGRGRGAAVVPVAPRRQGHGPPVPRQDREGARQVPGAGPRTVVRPARLRLHPQVGEEGAHGRERRGVRLRALGRGDGGARRPDGRAGVRGVRGPVPKVRQQGHDEGRDDGGREDEHHAGLTGTGAVGRVRRAFLFLPCRGMEREWEWGWDDGEASLGCAKKE</sequence>
<feature type="compositionally biased region" description="Basic and acidic residues" evidence="1">
    <location>
        <begin position="59"/>
        <end position="69"/>
    </location>
</feature>
<evidence type="ECO:0000313" key="3">
    <source>
        <dbReference type="EMBL" id="EJK67641.1"/>
    </source>
</evidence>
<feature type="region of interest" description="Disordered" evidence="1">
    <location>
        <begin position="268"/>
        <end position="299"/>
    </location>
</feature>
<comment type="caution">
    <text evidence="3">The sequence shown here is derived from an EMBL/GenBank/DDBJ whole genome shotgun (WGS) entry which is preliminary data.</text>
</comment>